<name>A0A1W4XUA5_AGRPL</name>
<keyword evidence="4" id="KW-0963">Cytoplasm</keyword>
<dbReference type="KEGG" id="apln:108744639"/>
<keyword evidence="6" id="KW-1185">Reference proteome</keyword>
<evidence type="ECO:0000313" key="7">
    <source>
        <dbReference type="RefSeq" id="XP_018336005.1"/>
    </source>
</evidence>
<keyword evidence="5" id="KW-0539">Nucleus</keyword>
<dbReference type="RefSeq" id="XP_018336005.1">
    <property type="nucleotide sequence ID" value="XM_018480503.2"/>
</dbReference>
<dbReference type="InterPro" id="IPR029428">
    <property type="entry name" value="MCRIP"/>
</dbReference>
<proteinExistence type="inferred from homology"/>
<dbReference type="STRING" id="224129.A0A1W4XUA5"/>
<evidence type="ECO:0000256" key="3">
    <source>
        <dbReference type="ARBA" id="ARBA00010821"/>
    </source>
</evidence>
<dbReference type="OrthoDB" id="9983138at2759"/>
<sequence length="144" mass="16746">MYNIKGPSKIVAKSTRRGISQNLDNLHNQHRSKVLDSNENEIVNGPKPIFQSKKCANNRKCKDNISPHHEKLITYINESWNLVASELNSQQNNNNKDSTKKSQMVMYFEESPCTQLQDFKPFDLESWWGRRLYTKITNSTNSKN</sequence>
<evidence type="ECO:0000313" key="6">
    <source>
        <dbReference type="Proteomes" id="UP000192223"/>
    </source>
</evidence>
<organism evidence="6 7">
    <name type="scientific">Agrilus planipennis</name>
    <name type="common">Emerald ash borer</name>
    <name type="synonym">Agrilus marcopoli</name>
    <dbReference type="NCBI Taxonomy" id="224129"/>
    <lineage>
        <taxon>Eukaryota</taxon>
        <taxon>Metazoa</taxon>
        <taxon>Ecdysozoa</taxon>
        <taxon>Arthropoda</taxon>
        <taxon>Hexapoda</taxon>
        <taxon>Insecta</taxon>
        <taxon>Pterygota</taxon>
        <taxon>Neoptera</taxon>
        <taxon>Endopterygota</taxon>
        <taxon>Coleoptera</taxon>
        <taxon>Polyphaga</taxon>
        <taxon>Elateriformia</taxon>
        <taxon>Buprestoidea</taxon>
        <taxon>Buprestidae</taxon>
        <taxon>Agrilinae</taxon>
        <taxon>Agrilus</taxon>
    </lineage>
</organism>
<evidence type="ECO:0000256" key="4">
    <source>
        <dbReference type="ARBA" id="ARBA00022490"/>
    </source>
</evidence>
<dbReference type="GO" id="GO:0010494">
    <property type="term" value="C:cytoplasmic stress granule"/>
    <property type="evidence" value="ECO:0007669"/>
    <property type="project" value="UniProtKB-SubCell"/>
</dbReference>
<comment type="similarity">
    <text evidence="3">Belongs to the MCRIP family.</text>
</comment>
<dbReference type="GO" id="GO:0005634">
    <property type="term" value="C:nucleus"/>
    <property type="evidence" value="ECO:0007669"/>
    <property type="project" value="UniProtKB-SubCell"/>
</dbReference>
<evidence type="ECO:0000256" key="1">
    <source>
        <dbReference type="ARBA" id="ARBA00004123"/>
    </source>
</evidence>
<evidence type="ECO:0000256" key="2">
    <source>
        <dbReference type="ARBA" id="ARBA00004210"/>
    </source>
</evidence>
<evidence type="ECO:0000256" key="5">
    <source>
        <dbReference type="ARBA" id="ARBA00023242"/>
    </source>
</evidence>
<dbReference type="InParanoid" id="A0A1W4XUA5"/>
<gene>
    <name evidence="7" type="primary">LOC108744639</name>
</gene>
<dbReference type="FunCoup" id="A0A1W4XUA5">
    <property type="interactions" value="1"/>
</dbReference>
<dbReference type="GeneID" id="108744639"/>
<dbReference type="Proteomes" id="UP000192223">
    <property type="component" value="Unplaced"/>
</dbReference>
<comment type="subcellular location">
    <subcellularLocation>
        <location evidence="2">Cytoplasm</location>
        <location evidence="2">Stress granule</location>
    </subcellularLocation>
    <subcellularLocation>
        <location evidence="1">Nucleus</location>
    </subcellularLocation>
</comment>
<protein>
    <submittedName>
        <fullName evidence="7">Mapk-regulated corepressor-interacting protein 1</fullName>
    </submittedName>
</protein>
<dbReference type="Pfam" id="PF14799">
    <property type="entry name" value="FAM195"/>
    <property type="match status" value="1"/>
</dbReference>
<dbReference type="AlphaFoldDB" id="A0A1W4XUA5"/>
<accession>A0A1W4XUA5</accession>
<reference evidence="7" key="1">
    <citation type="submission" date="2025-08" db="UniProtKB">
        <authorList>
            <consortium name="RefSeq"/>
        </authorList>
    </citation>
    <scope>IDENTIFICATION</scope>
    <source>
        <tissue evidence="7">Entire body</tissue>
    </source>
</reference>